<dbReference type="Proteomes" id="UP000824115">
    <property type="component" value="Unassembled WGS sequence"/>
</dbReference>
<feature type="domain" description="ATPase AAA-type core" evidence="1">
    <location>
        <begin position="48"/>
        <end position="363"/>
    </location>
</feature>
<proteinExistence type="predicted"/>
<sequence length="423" mass="48818">MILEFTVENYRSVYGRKTLTLTADKALKECQETNLFTHNKHTMLRTLAIYGANSSGKTNIIRALHMMTSLVLSSIKLNDNDELNFDPFLLLKGNTRPTMFEVIFLKGDYCYRYGFRYNAEKIIDEWLFRKTTPRSKELMMFVRDEEGICVDSNNFPEGVDNEAKTNDNRLFLSLCQQLGGEISKQVISWFKSDLRSVSGIGNSQYRTYSKVFFHKKDPESANALNFFKKIKTGFYAIHTHEEEVEIPENMPDELRTLFQKELTGKKNIELESIHNIYSNKGEIIGSINFPFAERESSGTNKLFDLSGPIFYALHNGAVLAIDELDAKMHPIISQYIISLFNNPESNPNNAQLIFTTHDTHLLSQKMLRRDQIWFTEKDDREQTDLYCLTDIVLPDGSKPRNDSNYEKNYIAGRYGAIPYILND</sequence>
<dbReference type="Pfam" id="PF13304">
    <property type="entry name" value="AAA_21"/>
    <property type="match status" value="1"/>
</dbReference>
<organism evidence="2 3">
    <name type="scientific">Candidatus Coprenecus stercoravium</name>
    <dbReference type="NCBI Taxonomy" id="2840735"/>
    <lineage>
        <taxon>Bacteria</taxon>
        <taxon>Pseudomonadati</taxon>
        <taxon>Bacteroidota</taxon>
        <taxon>Bacteroidia</taxon>
        <taxon>Bacteroidales</taxon>
        <taxon>Rikenellaceae</taxon>
        <taxon>Rikenellaceae incertae sedis</taxon>
        <taxon>Candidatus Coprenecus</taxon>
    </lineage>
</organism>
<comment type="caution">
    <text evidence="2">The sequence shown here is derived from an EMBL/GenBank/DDBJ whole genome shotgun (WGS) entry which is preliminary data.</text>
</comment>
<reference evidence="2" key="2">
    <citation type="submission" date="2021-04" db="EMBL/GenBank/DDBJ databases">
        <authorList>
            <person name="Gilroy R."/>
        </authorList>
    </citation>
    <scope>NUCLEOTIDE SEQUENCE</scope>
    <source>
        <strain evidence="2">Gambia16-554</strain>
    </source>
</reference>
<dbReference type="InterPro" id="IPR003959">
    <property type="entry name" value="ATPase_AAA_core"/>
</dbReference>
<evidence type="ECO:0000259" key="1">
    <source>
        <dbReference type="Pfam" id="PF13304"/>
    </source>
</evidence>
<dbReference type="PANTHER" id="PTHR40396">
    <property type="entry name" value="ATPASE-LIKE PROTEIN"/>
    <property type="match status" value="1"/>
</dbReference>
<dbReference type="EMBL" id="DXAW01000025">
    <property type="protein sequence ID" value="HIZ85044.1"/>
    <property type="molecule type" value="Genomic_DNA"/>
</dbReference>
<name>A0A9D2GQD7_9BACT</name>
<dbReference type="Gene3D" id="3.40.50.300">
    <property type="entry name" value="P-loop containing nucleotide triphosphate hydrolases"/>
    <property type="match status" value="1"/>
</dbReference>
<accession>A0A9D2GQD7</accession>
<keyword evidence="2" id="KW-0547">Nucleotide-binding</keyword>
<gene>
    <name evidence="2" type="ORF">IAC04_00940</name>
</gene>
<dbReference type="InterPro" id="IPR027417">
    <property type="entry name" value="P-loop_NTPase"/>
</dbReference>
<dbReference type="AlphaFoldDB" id="A0A9D2GQD7"/>
<reference evidence="2" key="1">
    <citation type="journal article" date="2021" name="PeerJ">
        <title>Extensive microbial diversity within the chicken gut microbiome revealed by metagenomics and culture.</title>
        <authorList>
            <person name="Gilroy R."/>
            <person name="Ravi A."/>
            <person name="Getino M."/>
            <person name="Pursley I."/>
            <person name="Horton D.L."/>
            <person name="Alikhan N.F."/>
            <person name="Baker D."/>
            <person name="Gharbi K."/>
            <person name="Hall N."/>
            <person name="Watson M."/>
            <person name="Adriaenssens E.M."/>
            <person name="Foster-Nyarko E."/>
            <person name="Jarju S."/>
            <person name="Secka A."/>
            <person name="Antonio M."/>
            <person name="Oren A."/>
            <person name="Chaudhuri R.R."/>
            <person name="La Ragione R."/>
            <person name="Hildebrand F."/>
            <person name="Pallen M.J."/>
        </authorList>
    </citation>
    <scope>NUCLEOTIDE SEQUENCE</scope>
    <source>
        <strain evidence="2">Gambia16-554</strain>
    </source>
</reference>
<dbReference type="SUPFAM" id="SSF52540">
    <property type="entry name" value="P-loop containing nucleoside triphosphate hydrolases"/>
    <property type="match status" value="1"/>
</dbReference>
<dbReference type="GO" id="GO:0016887">
    <property type="term" value="F:ATP hydrolysis activity"/>
    <property type="evidence" value="ECO:0007669"/>
    <property type="project" value="InterPro"/>
</dbReference>
<keyword evidence="2" id="KW-0067">ATP-binding</keyword>
<dbReference type="PANTHER" id="PTHR40396:SF1">
    <property type="entry name" value="ATPASE AAA-TYPE CORE DOMAIN-CONTAINING PROTEIN"/>
    <property type="match status" value="1"/>
</dbReference>
<evidence type="ECO:0000313" key="3">
    <source>
        <dbReference type="Proteomes" id="UP000824115"/>
    </source>
</evidence>
<protein>
    <submittedName>
        <fullName evidence="2">ATP-binding protein</fullName>
    </submittedName>
</protein>
<evidence type="ECO:0000313" key="2">
    <source>
        <dbReference type="EMBL" id="HIZ85044.1"/>
    </source>
</evidence>
<dbReference type="GO" id="GO:0005524">
    <property type="term" value="F:ATP binding"/>
    <property type="evidence" value="ECO:0007669"/>
    <property type="project" value="UniProtKB-KW"/>
</dbReference>